<dbReference type="EMBL" id="CP069370">
    <property type="protein sequence ID" value="QYZ68333.1"/>
    <property type="molecule type" value="Genomic_DNA"/>
</dbReference>
<gene>
    <name evidence="9" type="ORF">JO391_11070</name>
</gene>
<dbReference type="Gene3D" id="3.40.605.10">
    <property type="entry name" value="Aldehyde Dehydrogenase, Chain A, domain 1"/>
    <property type="match status" value="1"/>
</dbReference>
<feature type="active site" evidence="5">
    <location>
        <position position="247"/>
    </location>
</feature>
<evidence type="ECO:0000256" key="4">
    <source>
        <dbReference type="PIRNR" id="PIRNR036492"/>
    </source>
</evidence>
<dbReference type="Proteomes" id="UP000826300">
    <property type="component" value="Chromosome"/>
</dbReference>
<feature type="domain" description="Aldehyde dehydrogenase" evidence="8">
    <location>
        <begin position="25"/>
        <end position="432"/>
    </location>
</feature>
<dbReference type="PROSITE" id="PS00687">
    <property type="entry name" value="ALDEHYDE_DEHYDR_GLU"/>
    <property type="match status" value="1"/>
</dbReference>
<dbReference type="PANTHER" id="PTHR43570">
    <property type="entry name" value="ALDEHYDE DEHYDROGENASE"/>
    <property type="match status" value="1"/>
</dbReference>
<evidence type="ECO:0000313" key="10">
    <source>
        <dbReference type="Proteomes" id="UP000826300"/>
    </source>
</evidence>
<dbReference type="PANTHER" id="PTHR43570:SF20">
    <property type="entry name" value="ALDEHYDE DEHYDROGENASE ALDX-RELATED"/>
    <property type="match status" value="1"/>
</dbReference>
<reference evidence="9" key="1">
    <citation type="submission" date="2021-02" db="EMBL/GenBank/DDBJ databases">
        <title>Rhodobacter shimadae sp. nov., an aerobic anoxygenic phototrophic bacterium isolated from a hot spring.</title>
        <authorList>
            <person name="Muramatsu S."/>
            <person name="Haruta S."/>
            <person name="Hirose S."/>
            <person name="Hanada S."/>
        </authorList>
    </citation>
    <scope>NUCLEOTIDE SEQUENCE</scope>
    <source>
        <strain evidence="9">N10</strain>
    </source>
</reference>
<organism evidence="9 10">
    <name type="scientific">Neotabrizicola shimadae</name>
    <dbReference type="NCBI Taxonomy" id="2807096"/>
    <lineage>
        <taxon>Bacteria</taxon>
        <taxon>Pseudomonadati</taxon>
        <taxon>Pseudomonadota</taxon>
        <taxon>Alphaproteobacteria</taxon>
        <taxon>Rhodobacterales</taxon>
        <taxon>Paracoccaceae</taxon>
        <taxon>Neotabrizicola</taxon>
    </lineage>
</organism>
<protein>
    <recommendedName>
        <fullName evidence="4">Aldehyde dehydrogenase</fullName>
    </recommendedName>
</protein>
<dbReference type="InterPro" id="IPR012394">
    <property type="entry name" value="Aldehyde_DH_NAD(P)"/>
</dbReference>
<evidence type="ECO:0000256" key="7">
    <source>
        <dbReference type="RuleBase" id="RU003345"/>
    </source>
</evidence>
<dbReference type="RefSeq" id="WP_220660557.1">
    <property type="nucleotide sequence ID" value="NZ_CP069370.1"/>
</dbReference>
<evidence type="ECO:0000256" key="5">
    <source>
        <dbReference type="PIRSR" id="PIRSR036492-1"/>
    </source>
</evidence>
<dbReference type="InterPro" id="IPR016161">
    <property type="entry name" value="Ald_DH/histidinol_DH"/>
</dbReference>
<keyword evidence="3" id="KW-0520">NAD</keyword>
<dbReference type="InterPro" id="IPR016160">
    <property type="entry name" value="Ald_DH_CS_CYS"/>
</dbReference>
<dbReference type="KEGG" id="nsm:JO391_11070"/>
<evidence type="ECO:0000256" key="6">
    <source>
        <dbReference type="PROSITE-ProRule" id="PRU10007"/>
    </source>
</evidence>
<dbReference type="FunFam" id="3.40.605.10:FF:000004">
    <property type="entry name" value="Aldehyde dehydrogenase"/>
    <property type="match status" value="1"/>
</dbReference>
<feature type="active site" evidence="5 6">
    <location>
        <position position="213"/>
    </location>
</feature>
<dbReference type="Pfam" id="PF00171">
    <property type="entry name" value="Aldedh"/>
    <property type="match status" value="1"/>
</dbReference>
<dbReference type="InterPro" id="IPR015590">
    <property type="entry name" value="Aldehyde_DH_dom"/>
</dbReference>
<dbReference type="SUPFAM" id="SSF53720">
    <property type="entry name" value="ALDH-like"/>
    <property type="match status" value="1"/>
</dbReference>
<dbReference type="InterPro" id="IPR029510">
    <property type="entry name" value="Ald_DH_CS_GLU"/>
</dbReference>
<dbReference type="GO" id="GO:0005737">
    <property type="term" value="C:cytoplasm"/>
    <property type="evidence" value="ECO:0007669"/>
    <property type="project" value="TreeGrafter"/>
</dbReference>
<evidence type="ECO:0000313" key="9">
    <source>
        <dbReference type="EMBL" id="QYZ68333.1"/>
    </source>
</evidence>
<dbReference type="InterPro" id="IPR016162">
    <property type="entry name" value="Ald_DH_N"/>
</dbReference>
<dbReference type="PROSITE" id="PS00070">
    <property type="entry name" value="ALDEHYDE_DEHYDR_CYS"/>
    <property type="match status" value="1"/>
</dbReference>
<dbReference type="GO" id="GO:0006081">
    <property type="term" value="P:aldehyde metabolic process"/>
    <property type="evidence" value="ECO:0007669"/>
    <property type="project" value="InterPro"/>
</dbReference>
<dbReference type="GO" id="GO:0004029">
    <property type="term" value="F:aldehyde dehydrogenase (NAD+) activity"/>
    <property type="evidence" value="ECO:0007669"/>
    <property type="project" value="TreeGrafter"/>
</dbReference>
<keyword evidence="10" id="KW-1185">Reference proteome</keyword>
<dbReference type="PIRSF" id="PIRSF036492">
    <property type="entry name" value="ALDH"/>
    <property type="match status" value="1"/>
</dbReference>
<dbReference type="AlphaFoldDB" id="A0A8G0ZTC9"/>
<evidence type="ECO:0000256" key="2">
    <source>
        <dbReference type="ARBA" id="ARBA00023002"/>
    </source>
</evidence>
<name>A0A8G0ZTC9_9RHOB</name>
<proteinExistence type="inferred from homology"/>
<comment type="similarity">
    <text evidence="1 4 7">Belongs to the aldehyde dehydrogenase family.</text>
</comment>
<accession>A0A8G0ZTC9</accession>
<dbReference type="Gene3D" id="3.40.309.10">
    <property type="entry name" value="Aldehyde Dehydrogenase, Chain A, domain 2"/>
    <property type="match status" value="1"/>
</dbReference>
<evidence type="ECO:0000259" key="8">
    <source>
        <dbReference type="Pfam" id="PF00171"/>
    </source>
</evidence>
<keyword evidence="2 4" id="KW-0560">Oxidoreductase</keyword>
<evidence type="ECO:0000256" key="1">
    <source>
        <dbReference type="ARBA" id="ARBA00009986"/>
    </source>
</evidence>
<sequence length="464" mass="48897">MDRDGIVARVAALRAGNDARRLTFGMAERRAALERLAAAVKAEEATILAALREDFGKPAPETVLTEILPVLQEIGHARRHLRAWMAPRRVGGSLNTLGTSARIVPQARGTCLIIAPWNYPFLLAIGPLISALAAGNAAVIKPSEMTPATSALIARLVAGAFPPDLVTVIEGGREVAEVLLDQPFDHVFFTGSPAVGRIVMAAAAKHLASVTLELGGKSPCIVGPGADLDRAAAWIAFGKFANAGQTCIAPDHLFVHETVKDAFLGKLRARISRAYGAGASSPHLARIVNDGHAARLAGLVRDAVAKGARVVLDGGQDGRAMGPTLLEAVTPEMEIDREEIFGPVLPVMTYRDEAEVIARINARPKPLALYVFDRDRARVDRVVGATTSGSVGVNLTVVQFSHAGLPFGGVGNSGLGAAHGEHGFRAFSHERAVLANRFSALPAVFPPYTAGVKRLIGLARRMLG</sequence>
<dbReference type="InterPro" id="IPR016163">
    <property type="entry name" value="Ald_DH_C"/>
</dbReference>
<evidence type="ECO:0000256" key="3">
    <source>
        <dbReference type="ARBA" id="ARBA00023027"/>
    </source>
</evidence>